<organism evidence="1">
    <name type="scientific">marine sediment metagenome</name>
    <dbReference type="NCBI Taxonomy" id="412755"/>
    <lineage>
        <taxon>unclassified sequences</taxon>
        <taxon>metagenomes</taxon>
        <taxon>ecological metagenomes</taxon>
    </lineage>
</organism>
<proteinExistence type="predicted"/>
<dbReference type="AlphaFoldDB" id="A0A0F8ZRV9"/>
<comment type="caution">
    <text evidence="1">The sequence shown here is derived from an EMBL/GenBank/DDBJ whole genome shotgun (WGS) entry which is preliminary data.</text>
</comment>
<reference evidence="1" key="1">
    <citation type="journal article" date="2015" name="Nature">
        <title>Complex archaea that bridge the gap between prokaryotes and eukaryotes.</title>
        <authorList>
            <person name="Spang A."/>
            <person name="Saw J.H."/>
            <person name="Jorgensen S.L."/>
            <person name="Zaremba-Niedzwiedzka K."/>
            <person name="Martijn J."/>
            <person name="Lind A.E."/>
            <person name="van Eijk R."/>
            <person name="Schleper C."/>
            <person name="Guy L."/>
            <person name="Ettema T.J."/>
        </authorList>
    </citation>
    <scope>NUCLEOTIDE SEQUENCE</scope>
</reference>
<sequence>MQKLDYRRELQELLVRFANAMSQTDPNTTFLQLWCILERITDTIGGRYDETIKRVLWLYVDRPDMKERLEHLRFRRNQYVHAAKSDSTMEQTVYSAKSFVEDHLLRLIRNDFGVASLNEYGKFLSLPTNVETLKKRREHLDRAIQIRDKKDSSE</sequence>
<protein>
    <submittedName>
        <fullName evidence="1">Uncharacterized protein</fullName>
    </submittedName>
</protein>
<gene>
    <name evidence="1" type="ORF">LCGC14_2661680</name>
</gene>
<dbReference type="EMBL" id="LAZR01046435">
    <property type="protein sequence ID" value="KKK96548.1"/>
    <property type="molecule type" value="Genomic_DNA"/>
</dbReference>
<evidence type="ECO:0000313" key="1">
    <source>
        <dbReference type="EMBL" id="KKK96548.1"/>
    </source>
</evidence>
<name>A0A0F8ZRV9_9ZZZZ</name>
<feature type="non-terminal residue" evidence="1">
    <location>
        <position position="1"/>
    </location>
</feature>
<accession>A0A0F8ZRV9</accession>